<evidence type="ECO:0000259" key="3">
    <source>
        <dbReference type="Pfam" id="PF13439"/>
    </source>
</evidence>
<dbReference type="GO" id="GO:0016757">
    <property type="term" value="F:glycosyltransferase activity"/>
    <property type="evidence" value="ECO:0007669"/>
    <property type="project" value="InterPro"/>
</dbReference>
<sequence length="371" mass="41306">MKICYIGNPNDAHAWRWARNLAAWGYDVHFVGCEKRGMGIPPGVAFYDLAERFNLPKIRFAAYGAALFALVRKLKPDVLHAHTAFGAGWPTPMALWRPTALSVHGSDLFLLDQTSVLHRTLTKAALNRADKILCVCDELKNKALELGAPESKLEVIYLGVDTDAFRPDEPDESFHRELNLGEGPVFYLCRMLEPLYHPITAARAFCKVYKENPNVRLLVPLTRAREDLLAEFKDCLAESGALEAVRFLDNVEDDRQMANRYQISLASISLAGSDSVSQSVRESMACATPVIAGDIPAMRASIKDGHDSLLVPMDDPNALAEAMLKLTEDKALREKLSQNALKFVQENCSMEVQKNRLELFYNELAAKKAAK</sequence>
<proteinExistence type="predicted"/>
<dbReference type="HOGENOM" id="CLU_009583_2_5_7"/>
<name>B8FL15_DESAL</name>
<evidence type="ECO:0000259" key="2">
    <source>
        <dbReference type="Pfam" id="PF00534"/>
    </source>
</evidence>
<gene>
    <name evidence="4" type="ordered locus">Dalk_2960</name>
</gene>
<dbReference type="InterPro" id="IPR028098">
    <property type="entry name" value="Glyco_trans_4-like_N"/>
</dbReference>
<dbReference type="GO" id="GO:0009103">
    <property type="term" value="P:lipopolysaccharide biosynthetic process"/>
    <property type="evidence" value="ECO:0007669"/>
    <property type="project" value="TreeGrafter"/>
</dbReference>
<reference evidence="4 5" key="1">
    <citation type="journal article" date="2012" name="Environ. Microbiol.">
        <title>The genome sequence of Desulfatibacillum alkenivorans AK-01: a blueprint for anaerobic alkane oxidation.</title>
        <authorList>
            <person name="Callaghan A.V."/>
            <person name="Morris B.E."/>
            <person name="Pereira I.A."/>
            <person name="McInerney M.J."/>
            <person name="Austin R.N."/>
            <person name="Groves J.T."/>
            <person name="Kukor J.J."/>
            <person name="Suflita J.M."/>
            <person name="Young L.Y."/>
            <person name="Zylstra G.J."/>
            <person name="Wawrik B."/>
        </authorList>
    </citation>
    <scope>NUCLEOTIDE SEQUENCE [LARGE SCALE GENOMIC DNA]</scope>
    <source>
        <strain evidence="4 5">AK-01</strain>
    </source>
</reference>
<dbReference type="Proteomes" id="UP000000739">
    <property type="component" value="Chromosome"/>
</dbReference>
<protein>
    <submittedName>
        <fullName evidence="4">Glycosyl transferase group 1</fullName>
    </submittedName>
</protein>
<dbReference type="SUPFAM" id="SSF53756">
    <property type="entry name" value="UDP-Glycosyltransferase/glycogen phosphorylase"/>
    <property type="match status" value="1"/>
</dbReference>
<dbReference type="CDD" id="cd03801">
    <property type="entry name" value="GT4_PimA-like"/>
    <property type="match status" value="1"/>
</dbReference>
<dbReference type="RefSeq" id="WP_015947719.1">
    <property type="nucleotide sequence ID" value="NC_011768.1"/>
</dbReference>
<dbReference type="PANTHER" id="PTHR46401:SF2">
    <property type="entry name" value="GLYCOSYLTRANSFERASE WBBK-RELATED"/>
    <property type="match status" value="1"/>
</dbReference>
<dbReference type="Pfam" id="PF13439">
    <property type="entry name" value="Glyco_transf_4"/>
    <property type="match status" value="1"/>
</dbReference>
<dbReference type="Gene3D" id="3.40.50.2000">
    <property type="entry name" value="Glycogen Phosphorylase B"/>
    <property type="match status" value="2"/>
</dbReference>
<dbReference type="PANTHER" id="PTHR46401">
    <property type="entry name" value="GLYCOSYLTRANSFERASE WBBK-RELATED"/>
    <property type="match status" value="1"/>
</dbReference>
<feature type="domain" description="Glycosyltransferase subfamily 4-like N-terminal" evidence="3">
    <location>
        <begin position="13"/>
        <end position="163"/>
    </location>
</feature>
<evidence type="ECO:0000256" key="1">
    <source>
        <dbReference type="ARBA" id="ARBA00022679"/>
    </source>
</evidence>
<dbReference type="Pfam" id="PF00534">
    <property type="entry name" value="Glycos_transf_1"/>
    <property type="match status" value="1"/>
</dbReference>
<organism evidence="4 5">
    <name type="scientific">Desulfatibacillum aliphaticivorans</name>
    <dbReference type="NCBI Taxonomy" id="218208"/>
    <lineage>
        <taxon>Bacteria</taxon>
        <taxon>Pseudomonadati</taxon>
        <taxon>Thermodesulfobacteriota</taxon>
        <taxon>Desulfobacteria</taxon>
        <taxon>Desulfobacterales</taxon>
        <taxon>Desulfatibacillaceae</taxon>
        <taxon>Desulfatibacillum</taxon>
    </lineage>
</organism>
<dbReference type="AlphaFoldDB" id="B8FL15"/>
<dbReference type="eggNOG" id="COG0438">
    <property type="taxonomic scope" value="Bacteria"/>
</dbReference>
<dbReference type="InterPro" id="IPR001296">
    <property type="entry name" value="Glyco_trans_1"/>
</dbReference>
<evidence type="ECO:0000313" key="5">
    <source>
        <dbReference type="Proteomes" id="UP000000739"/>
    </source>
</evidence>
<dbReference type="KEGG" id="dal:Dalk_2960"/>
<dbReference type="CAZy" id="GT4">
    <property type="family name" value="Glycosyltransferase Family 4"/>
</dbReference>
<keyword evidence="5" id="KW-1185">Reference proteome</keyword>
<feature type="domain" description="Glycosyl transferase family 1" evidence="2">
    <location>
        <begin position="185"/>
        <end position="342"/>
    </location>
</feature>
<dbReference type="EMBL" id="CP001322">
    <property type="protein sequence ID" value="ACL04650.1"/>
    <property type="molecule type" value="Genomic_DNA"/>
</dbReference>
<evidence type="ECO:0000313" key="4">
    <source>
        <dbReference type="EMBL" id="ACL04650.1"/>
    </source>
</evidence>
<keyword evidence="1 4" id="KW-0808">Transferase</keyword>
<accession>B8FL15</accession>